<evidence type="ECO:0000259" key="2">
    <source>
        <dbReference type="Pfam" id="PF03368"/>
    </source>
</evidence>
<evidence type="ECO:0000313" key="4">
    <source>
        <dbReference type="Proteomes" id="UP001341840"/>
    </source>
</evidence>
<gene>
    <name evidence="3" type="ORF">PIB30_075254</name>
</gene>
<sequence length="152" mass="16371">MGESGSCIGSSSVGGSSGGGAGSSAISETAASSEDSLSIQVYAGQELVPEFGRVEFVSVDNMEQLLLHFCFELQIGAPEFKRSKLYGVDGSRLYAFEVKLPANRRGIVANVQGSCSPDESMARQDGAYQMVGHLRRVTGEVYDYHYERSLLW</sequence>
<feature type="region of interest" description="Disordered" evidence="1">
    <location>
        <begin position="1"/>
        <end position="27"/>
    </location>
</feature>
<protein>
    <recommendedName>
        <fullName evidence="2">Dicer dsRNA-binding fold domain-containing protein</fullName>
    </recommendedName>
</protein>
<dbReference type="EMBL" id="JASCZI010242610">
    <property type="protein sequence ID" value="MED6211592.1"/>
    <property type="molecule type" value="Genomic_DNA"/>
</dbReference>
<feature type="compositionally biased region" description="Low complexity" evidence="1">
    <location>
        <begin position="1"/>
        <end position="14"/>
    </location>
</feature>
<accession>A0ABU6YMF5</accession>
<dbReference type="Proteomes" id="UP001341840">
    <property type="component" value="Unassembled WGS sequence"/>
</dbReference>
<organism evidence="3 4">
    <name type="scientific">Stylosanthes scabra</name>
    <dbReference type="NCBI Taxonomy" id="79078"/>
    <lineage>
        <taxon>Eukaryota</taxon>
        <taxon>Viridiplantae</taxon>
        <taxon>Streptophyta</taxon>
        <taxon>Embryophyta</taxon>
        <taxon>Tracheophyta</taxon>
        <taxon>Spermatophyta</taxon>
        <taxon>Magnoliopsida</taxon>
        <taxon>eudicotyledons</taxon>
        <taxon>Gunneridae</taxon>
        <taxon>Pentapetalae</taxon>
        <taxon>rosids</taxon>
        <taxon>fabids</taxon>
        <taxon>Fabales</taxon>
        <taxon>Fabaceae</taxon>
        <taxon>Papilionoideae</taxon>
        <taxon>50 kb inversion clade</taxon>
        <taxon>dalbergioids sensu lato</taxon>
        <taxon>Dalbergieae</taxon>
        <taxon>Pterocarpus clade</taxon>
        <taxon>Stylosanthes</taxon>
    </lineage>
</organism>
<feature type="domain" description="Dicer dsRNA-binding fold" evidence="2">
    <location>
        <begin position="64"/>
        <end position="136"/>
    </location>
</feature>
<dbReference type="Pfam" id="PF03368">
    <property type="entry name" value="Dicer_dimer"/>
    <property type="match status" value="1"/>
</dbReference>
<proteinExistence type="predicted"/>
<evidence type="ECO:0000256" key="1">
    <source>
        <dbReference type="SAM" id="MobiDB-lite"/>
    </source>
</evidence>
<evidence type="ECO:0000313" key="3">
    <source>
        <dbReference type="EMBL" id="MED6211592.1"/>
    </source>
</evidence>
<keyword evidence="4" id="KW-1185">Reference proteome</keyword>
<comment type="caution">
    <text evidence="3">The sequence shown here is derived from an EMBL/GenBank/DDBJ whole genome shotgun (WGS) entry which is preliminary data.</text>
</comment>
<name>A0ABU6YMF5_9FABA</name>
<reference evidence="3 4" key="1">
    <citation type="journal article" date="2023" name="Plants (Basel)">
        <title>Bridging the Gap: Combining Genomics and Transcriptomics Approaches to Understand Stylosanthes scabra, an Orphan Legume from the Brazilian Caatinga.</title>
        <authorList>
            <person name="Ferreira-Neto J.R.C."/>
            <person name="da Silva M.D."/>
            <person name="Binneck E."/>
            <person name="de Melo N.F."/>
            <person name="da Silva R.H."/>
            <person name="de Melo A.L.T.M."/>
            <person name="Pandolfi V."/>
            <person name="Bustamante F.O."/>
            <person name="Brasileiro-Vidal A.C."/>
            <person name="Benko-Iseppon A.M."/>
        </authorList>
    </citation>
    <scope>NUCLEOTIDE SEQUENCE [LARGE SCALE GENOMIC DNA]</scope>
    <source>
        <tissue evidence="3">Leaves</tissue>
    </source>
</reference>
<dbReference type="InterPro" id="IPR005034">
    <property type="entry name" value="Dicer_dimerisation"/>
</dbReference>